<evidence type="ECO:0000256" key="3">
    <source>
        <dbReference type="ARBA" id="ARBA00023015"/>
    </source>
</evidence>
<feature type="domain" description="E2F/DP family winged-helix DNA-binding" evidence="10">
    <location>
        <begin position="25"/>
        <end position="106"/>
    </location>
</feature>
<keyword evidence="5 8" id="KW-0804">Transcription</keyword>
<evidence type="ECO:0000313" key="12">
    <source>
        <dbReference type="Proteomes" id="UP001180020"/>
    </source>
</evidence>
<evidence type="ECO:0000256" key="4">
    <source>
        <dbReference type="ARBA" id="ARBA00023125"/>
    </source>
</evidence>
<comment type="caution">
    <text evidence="11">The sequence shown here is derived from an EMBL/GenBank/DDBJ whole genome shotgun (WGS) entry which is preliminary data.</text>
</comment>
<dbReference type="SUPFAM" id="SSF46785">
    <property type="entry name" value="Winged helix' DNA-binding domain"/>
    <property type="match status" value="1"/>
</dbReference>
<dbReference type="AlphaFoldDB" id="A0AAV9F4U0"/>
<gene>
    <name evidence="11" type="primary">DPB</name>
    <name evidence="11" type="ORF">QJS10_CPA03g01556</name>
</gene>
<dbReference type="Proteomes" id="UP001180020">
    <property type="component" value="Unassembled WGS sequence"/>
</dbReference>
<evidence type="ECO:0000256" key="6">
    <source>
        <dbReference type="ARBA" id="ARBA00023242"/>
    </source>
</evidence>
<dbReference type="Pfam" id="PF02319">
    <property type="entry name" value="WHD_E2F_TDP"/>
    <property type="match status" value="1"/>
</dbReference>
<evidence type="ECO:0000256" key="8">
    <source>
        <dbReference type="RuleBase" id="RU003796"/>
    </source>
</evidence>
<dbReference type="PANTHER" id="PTHR12548:SF19">
    <property type="entry name" value="TRANSCRIPTION FACTOR-LIKE PROTEIN DPA"/>
    <property type="match status" value="1"/>
</dbReference>
<keyword evidence="6 8" id="KW-0539">Nucleus</keyword>
<organism evidence="11 12">
    <name type="scientific">Acorus calamus</name>
    <name type="common">Sweet flag</name>
    <dbReference type="NCBI Taxonomy" id="4465"/>
    <lineage>
        <taxon>Eukaryota</taxon>
        <taxon>Viridiplantae</taxon>
        <taxon>Streptophyta</taxon>
        <taxon>Embryophyta</taxon>
        <taxon>Tracheophyta</taxon>
        <taxon>Spermatophyta</taxon>
        <taxon>Magnoliopsida</taxon>
        <taxon>Liliopsida</taxon>
        <taxon>Acoraceae</taxon>
        <taxon>Acorus</taxon>
    </lineage>
</organism>
<dbReference type="FunFam" id="1.10.10.10:FF:000360">
    <property type="entry name" value="Transcription factor Dp-1, a"/>
    <property type="match status" value="1"/>
</dbReference>
<dbReference type="SMART" id="SM01138">
    <property type="entry name" value="DP"/>
    <property type="match status" value="1"/>
</dbReference>
<dbReference type="Gene3D" id="1.10.10.10">
    <property type="entry name" value="Winged helix-like DNA-binding domain superfamily/Winged helix DNA-binding domain"/>
    <property type="match status" value="1"/>
</dbReference>
<dbReference type="SMART" id="SM01372">
    <property type="entry name" value="E2F_TDP"/>
    <property type="match status" value="1"/>
</dbReference>
<keyword evidence="3 8" id="KW-0805">Transcription regulation</keyword>
<evidence type="ECO:0000256" key="7">
    <source>
        <dbReference type="ARBA" id="ARBA00023306"/>
    </source>
</evidence>
<comment type="similarity">
    <text evidence="2 8">Belongs to the E2F/DP family.</text>
</comment>
<evidence type="ECO:0000256" key="1">
    <source>
        <dbReference type="ARBA" id="ARBA00004123"/>
    </source>
</evidence>
<dbReference type="InterPro" id="IPR036388">
    <property type="entry name" value="WH-like_DNA-bd_sf"/>
</dbReference>
<accession>A0AAV9F4U0</accession>
<dbReference type="GO" id="GO:0051726">
    <property type="term" value="P:regulation of cell cycle"/>
    <property type="evidence" value="ECO:0007669"/>
    <property type="project" value="InterPro"/>
</dbReference>
<reference evidence="11" key="1">
    <citation type="journal article" date="2023" name="Nat. Commun.">
        <title>Diploid and tetraploid genomes of Acorus and the evolution of monocots.</title>
        <authorList>
            <person name="Ma L."/>
            <person name="Liu K.W."/>
            <person name="Li Z."/>
            <person name="Hsiao Y.Y."/>
            <person name="Qi Y."/>
            <person name="Fu T."/>
            <person name="Tang G.D."/>
            <person name="Zhang D."/>
            <person name="Sun W.H."/>
            <person name="Liu D.K."/>
            <person name="Li Y."/>
            <person name="Chen G.Z."/>
            <person name="Liu X.D."/>
            <person name="Liao X.Y."/>
            <person name="Jiang Y.T."/>
            <person name="Yu X."/>
            <person name="Hao Y."/>
            <person name="Huang J."/>
            <person name="Zhao X.W."/>
            <person name="Ke S."/>
            <person name="Chen Y.Y."/>
            <person name="Wu W.L."/>
            <person name="Hsu J.L."/>
            <person name="Lin Y.F."/>
            <person name="Huang M.D."/>
            <person name="Li C.Y."/>
            <person name="Huang L."/>
            <person name="Wang Z.W."/>
            <person name="Zhao X."/>
            <person name="Zhong W.Y."/>
            <person name="Peng D.H."/>
            <person name="Ahmad S."/>
            <person name="Lan S."/>
            <person name="Zhang J.S."/>
            <person name="Tsai W.C."/>
            <person name="Van de Peer Y."/>
            <person name="Liu Z.J."/>
        </authorList>
    </citation>
    <scope>NUCLEOTIDE SEQUENCE</scope>
    <source>
        <strain evidence="11">CP</strain>
    </source>
</reference>
<name>A0AAV9F4U0_ACOCL</name>
<evidence type="ECO:0000259" key="10">
    <source>
        <dbReference type="SMART" id="SM01372"/>
    </source>
</evidence>
<comment type="subcellular location">
    <subcellularLocation>
        <location evidence="1 8">Nucleus</location>
    </subcellularLocation>
</comment>
<dbReference type="InterPro" id="IPR037241">
    <property type="entry name" value="E2F-DP_heterodim"/>
</dbReference>
<evidence type="ECO:0000313" key="11">
    <source>
        <dbReference type="EMBL" id="KAK1320697.1"/>
    </source>
</evidence>
<dbReference type="EMBL" id="JAUJYO010000003">
    <property type="protein sequence ID" value="KAK1320697.1"/>
    <property type="molecule type" value="Genomic_DNA"/>
</dbReference>
<keyword evidence="7" id="KW-0131">Cell cycle</keyword>
<sequence>MVEEDVKILSPECFSVPNKRRESKFIGGGLRQLSFKVVQKIASKGRTTYNEVADEIVAEYGSLDGDGSSLGASDEKNIRRRVYDAINVLIATEMIAKDKKEIQWLGHPRTIIDDITELEVVGLHNLVLHNQKLQESGESISKGISLPFLLVQTDRDATVEVEISEDMKLIHFDFDG</sequence>
<dbReference type="InterPro" id="IPR003316">
    <property type="entry name" value="E2F_WHTH_DNA-bd_dom"/>
</dbReference>
<dbReference type="InterPro" id="IPR036390">
    <property type="entry name" value="WH_DNA-bd_sf"/>
</dbReference>
<proteinExistence type="inferred from homology"/>
<evidence type="ECO:0000256" key="2">
    <source>
        <dbReference type="ARBA" id="ARBA00010940"/>
    </source>
</evidence>
<dbReference type="InterPro" id="IPR015648">
    <property type="entry name" value="Transcrpt_fac_DP"/>
</dbReference>
<dbReference type="GO" id="GO:0005634">
    <property type="term" value="C:nucleus"/>
    <property type="evidence" value="ECO:0007669"/>
    <property type="project" value="UniProtKB-SubCell"/>
</dbReference>
<feature type="domain" description="Transcription factor DP C-terminal" evidence="9">
    <location>
        <begin position="113"/>
        <end position="176"/>
    </location>
</feature>
<dbReference type="Pfam" id="PF08781">
    <property type="entry name" value="DP"/>
    <property type="match status" value="1"/>
</dbReference>
<evidence type="ECO:0000256" key="5">
    <source>
        <dbReference type="ARBA" id="ARBA00023163"/>
    </source>
</evidence>
<dbReference type="InterPro" id="IPR014889">
    <property type="entry name" value="Transc_factor_DP_C"/>
</dbReference>
<dbReference type="GO" id="GO:0000981">
    <property type="term" value="F:DNA-binding transcription factor activity, RNA polymerase II-specific"/>
    <property type="evidence" value="ECO:0007669"/>
    <property type="project" value="TreeGrafter"/>
</dbReference>
<dbReference type="GO" id="GO:0005667">
    <property type="term" value="C:transcription regulator complex"/>
    <property type="evidence" value="ECO:0007669"/>
    <property type="project" value="InterPro"/>
</dbReference>
<evidence type="ECO:0000259" key="9">
    <source>
        <dbReference type="SMART" id="SM01138"/>
    </source>
</evidence>
<dbReference type="PANTHER" id="PTHR12548">
    <property type="entry name" value="TRANSCRIPTION FACTOR DP"/>
    <property type="match status" value="1"/>
</dbReference>
<dbReference type="SUPFAM" id="SSF144074">
    <property type="entry name" value="E2F-DP heterodimerization region"/>
    <property type="match status" value="1"/>
</dbReference>
<reference evidence="11" key="2">
    <citation type="submission" date="2023-06" db="EMBL/GenBank/DDBJ databases">
        <authorList>
            <person name="Ma L."/>
            <person name="Liu K.-W."/>
            <person name="Li Z."/>
            <person name="Hsiao Y.-Y."/>
            <person name="Qi Y."/>
            <person name="Fu T."/>
            <person name="Tang G."/>
            <person name="Zhang D."/>
            <person name="Sun W.-H."/>
            <person name="Liu D.-K."/>
            <person name="Li Y."/>
            <person name="Chen G.-Z."/>
            <person name="Liu X.-D."/>
            <person name="Liao X.-Y."/>
            <person name="Jiang Y.-T."/>
            <person name="Yu X."/>
            <person name="Hao Y."/>
            <person name="Huang J."/>
            <person name="Zhao X.-W."/>
            <person name="Ke S."/>
            <person name="Chen Y.-Y."/>
            <person name="Wu W.-L."/>
            <person name="Hsu J.-L."/>
            <person name="Lin Y.-F."/>
            <person name="Huang M.-D."/>
            <person name="Li C.-Y."/>
            <person name="Huang L."/>
            <person name="Wang Z.-W."/>
            <person name="Zhao X."/>
            <person name="Zhong W.-Y."/>
            <person name="Peng D.-H."/>
            <person name="Ahmad S."/>
            <person name="Lan S."/>
            <person name="Zhang J.-S."/>
            <person name="Tsai W.-C."/>
            <person name="Van De Peer Y."/>
            <person name="Liu Z.-J."/>
        </authorList>
    </citation>
    <scope>NUCLEOTIDE SEQUENCE</scope>
    <source>
        <strain evidence="11">CP</strain>
        <tissue evidence="11">Leaves</tissue>
    </source>
</reference>
<protein>
    <submittedName>
        <fullName evidence="11">Transcription factor-like protein DPB</fullName>
    </submittedName>
</protein>
<keyword evidence="12" id="KW-1185">Reference proteome</keyword>
<dbReference type="GO" id="GO:0000977">
    <property type="term" value="F:RNA polymerase II transcription regulatory region sequence-specific DNA binding"/>
    <property type="evidence" value="ECO:0007669"/>
    <property type="project" value="TreeGrafter"/>
</dbReference>
<keyword evidence="4 8" id="KW-0238">DNA-binding</keyword>